<dbReference type="RefSeq" id="WP_284387891.1">
    <property type="nucleotide sequence ID" value="NZ_BSNG01000001.1"/>
</dbReference>
<comment type="caution">
    <text evidence="1">The sequence shown here is derived from an EMBL/GenBank/DDBJ whole genome shotgun (WGS) entry which is preliminary data.</text>
</comment>
<dbReference type="InterPro" id="IPR018841">
    <property type="entry name" value="DUF2442"/>
</dbReference>
<name>A0ABQ5U9B3_9HYPH</name>
<dbReference type="EMBL" id="BSNG01000001">
    <property type="protein sequence ID" value="GLQ08730.1"/>
    <property type="molecule type" value="Genomic_DNA"/>
</dbReference>
<sequence length="92" mass="10263">MIEYVDVVALKPLPGFKLWLRFSNGREGVRDFADILAQGGEMVEPLKDEAFFSRVTLHHTVPAWPNGYEIDATNLHLELHEAGLLTTSVAAE</sequence>
<dbReference type="Proteomes" id="UP001161406">
    <property type="component" value="Unassembled WGS sequence"/>
</dbReference>
<dbReference type="Pfam" id="PF10387">
    <property type="entry name" value="DUF2442"/>
    <property type="match status" value="1"/>
</dbReference>
<dbReference type="Gene3D" id="3.30.2020.10">
    <property type="entry name" value="NE0471-like N-terminal domain"/>
    <property type="match status" value="1"/>
</dbReference>
<keyword evidence="2" id="KW-1185">Reference proteome</keyword>
<organism evidence="1 2">
    <name type="scientific">Devosia yakushimensis</name>
    <dbReference type="NCBI Taxonomy" id="470028"/>
    <lineage>
        <taxon>Bacteria</taxon>
        <taxon>Pseudomonadati</taxon>
        <taxon>Pseudomonadota</taxon>
        <taxon>Alphaproteobacteria</taxon>
        <taxon>Hyphomicrobiales</taxon>
        <taxon>Devosiaceae</taxon>
        <taxon>Devosia</taxon>
    </lineage>
</organism>
<accession>A0ABQ5U9B3</accession>
<reference evidence="1" key="1">
    <citation type="journal article" date="2014" name="Int. J. Syst. Evol. Microbiol.">
        <title>Complete genome of a new Firmicutes species belonging to the dominant human colonic microbiota ('Ruminococcus bicirculans') reveals two chromosomes and a selective capacity to utilize plant glucans.</title>
        <authorList>
            <consortium name="NISC Comparative Sequencing Program"/>
            <person name="Wegmann U."/>
            <person name="Louis P."/>
            <person name="Goesmann A."/>
            <person name="Henrissat B."/>
            <person name="Duncan S.H."/>
            <person name="Flint H.J."/>
        </authorList>
    </citation>
    <scope>NUCLEOTIDE SEQUENCE</scope>
    <source>
        <strain evidence="1">NBRC 103855</strain>
    </source>
</reference>
<reference evidence="1" key="2">
    <citation type="submission" date="2023-01" db="EMBL/GenBank/DDBJ databases">
        <title>Draft genome sequence of Devosia yakushimensis strain NBRC 103855.</title>
        <authorList>
            <person name="Sun Q."/>
            <person name="Mori K."/>
        </authorList>
    </citation>
    <scope>NUCLEOTIDE SEQUENCE</scope>
    <source>
        <strain evidence="1">NBRC 103855</strain>
    </source>
</reference>
<evidence type="ECO:0000313" key="2">
    <source>
        <dbReference type="Proteomes" id="UP001161406"/>
    </source>
</evidence>
<gene>
    <name evidence="1" type="ORF">GCM10007913_06620</name>
</gene>
<protein>
    <recommendedName>
        <fullName evidence="3">DUF2442 domain-containing protein</fullName>
    </recommendedName>
</protein>
<evidence type="ECO:0008006" key="3">
    <source>
        <dbReference type="Google" id="ProtNLM"/>
    </source>
</evidence>
<dbReference type="InterPro" id="IPR036782">
    <property type="entry name" value="NE0471-like_N"/>
</dbReference>
<dbReference type="SUPFAM" id="SSF143880">
    <property type="entry name" value="NE0471 N-terminal domain-like"/>
    <property type="match status" value="1"/>
</dbReference>
<proteinExistence type="predicted"/>
<evidence type="ECO:0000313" key="1">
    <source>
        <dbReference type="EMBL" id="GLQ08730.1"/>
    </source>
</evidence>